<feature type="domain" description="Rhodanese" evidence="1">
    <location>
        <begin position="32"/>
        <end position="116"/>
    </location>
</feature>
<dbReference type="PROSITE" id="PS50206">
    <property type="entry name" value="RHODANESE_3"/>
    <property type="match status" value="1"/>
</dbReference>
<dbReference type="PANTHER" id="PTHR43031:SF1">
    <property type="entry name" value="PYRIDINE NUCLEOTIDE-DISULPHIDE OXIDOREDUCTASE"/>
    <property type="match status" value="1"/>
</dbReference>
<proteinExistence type="predicted"/>
<dbReference type="CDD" id="cd00158">
    <property type="entry name" value="RHOD"/>
    <property type="match status" value="1"/>
</dbReference>
<gene>
    <name evidence="2" type="ORF">C7B47_01665</name>
</gene>
<name>A0A1R0ILX8_SULTH</name>
<sequence length="116" mass="13224">MLEWLIGKRRENTTPRVPATIMPEEVMALLEQGEKVVILDVRQQHEYRSGHIKGAQLIPLMELNKRLHELKKDATIITVCHSGRRSAQAARLLRAEGFTVRNMVGGMMKWPGKVVK</sequence>
<dbReference type="PANTHER" id="PTHR43031">
    <property type="entry name" value="FAD-DEPENDENT OXIDOREDUCTASE"/>
    <property type="match status" value="1"/>
</dbReference>
<evidence type="ECO:0000313" key="2">
    <source>
        <dbReference type="EMBL" id="PSR29448.1"/>
    </source>
</evidence>
<dbReference type="EMBL" id="PXYX01000002">
    <property type="protein sequence ID" value="PSR29448.1"/>
    <property type="molecule type" value="Genomic_DNA"/>
</dbReference>
<dbReference type="Pfam" id="PF00581">
    <property type="entry name" value="Rhodanese"/>
    <property type="match status" value="1"/>
</dbReference>
<accession>A0A1R0ILX8</accession>
<organism evidence="2 3">
    <name type="scientific">Sulfobacillus thermosulfidooxidans</name>
    <dbReference type="NCBI Taxonomy" id="28034"/>
    <lineage>
        <taxon>Bacteria</taxon>
        <taxon>Bacillati</taxon>
        <taxon>Bacillota</taxon>
        <taxon>Clostridia</taxon>
        <taxon>Eubacteriales</taxon>
        <taxon>Clostridiales Family XVII. Incertae Sedis</taxon>
        <taxon>Sulfobacillus</taxon>
    </lineage>
</organism>
<dbReference type="SMART" id="SM00450">
    <property type="entry name" value="RHOD"/>
    <property type="match status" value="1"/>
</dbReference>
<dbReference type="SUPFAM" id="SSF52821">
    <property type="entry name" value="Rhodanese/Cell cycle control phosphatase"/>
    <property type="match status" value="1"/>
</dbReference>
<evidence type="ECO:0000259" key="1">
    <source>
        <dbReference type="PROSITE" id="PS50206"/>
    </source>
</evidence>
<dbReference type="Proteomes" id="UP000242705">
    <property type="component" value="Unassembled WGS sequence"/>
</dbReference>
<reference evidence="2 3" key="1">
    <citation type="journal article" date="2014" name="BMC Genomics">
        <title>Comparison of environmental and isolate Sulfobacillus genomes reveals diverse carbon, sulfur, nitrogen, and hydrogen metabolisms.</title>
        <authorList>
            <person name="Justice N.B."/>
            <person name="Norman A."/>
            <person name="Brown C.T."/>
            <person name="Singh A."/>
            <person name="Thomas B.C."/>
            <person name="Banfield J.F."/>
        </authorList>
    </citation>
    <scope>NUCLEOTIDE SEQUENCE [LARGE SCALE GENOMIC DNA]</scope>
    <source>
        <strain evidence="2">AMDSBA5</strain>
    </source>
</reference>
<comment type="caution">
    <text evidence="2">The sequence shown here is derived from an EMBL/GenBank/DDBJ whole genome shotgun (WGS) entry which is preliminary data.</text>
</comment>
<evidence type="ECO:0000313" key="3">
    <source>
        <dbReference type="Proteomes" id="UP000242705"/>
    </source>
</evidence>
<dbReference type="InterPro" id="IPR001763">
    <property type="entry name" value="Rhodanese-like_dom"/>
</dbReference>
<dbReference type="Gene3D" id="3.40.250.10">
    <property type="entry name" value="Rhodanese-like domain"/>
    <property type="match status" value="1"/>
</dbReference>
<dbReference type="RefSeq" id="WP_051005389.1">
    <property type="nucleotide sequence ID" value="NZ_MDZD01000024.1"/>
</dbReference>
<protein>
    <submittedName>
        <fullName evidence="2">Rhodanese-like domain-containing protein</fullName>
    </submittedName>
</protein>
<dbReference type="InterPro" id="IPR036873">
    <property type="entry name" value="Rhodanese-like_dom_sf"/>
</dbReference>
<dbReference type="AlphaFoldDB" id="A0A1R0ILX8"/>
<dbReference type="InterPro" id="IPR050229">
    <property type="entry name" value="GlpE_sulfurtransferase"/>
</dbReference>